<feature type="signal peptide" evidence="3">
    <location>
        <begin position="1"/>
        <end position="16"/>
    </location>
</feature>
<keyword evidence="5" id="KW-1185">Reference proteome</keyword>
<keyword evidence="2" id="KW-1133">Transmembrane helix</keyword>
<dbReference type="OrthoDB" id="2962003at2759"/>
<feature type="chain" id="PRO_5040207230" evidence="3">
    <location>
        <begin position="17"/>
        <end position="278"/>
    </location>
</feature>
<keyword evidence="3" id="KW-0732">Signal</keyword>
<dbReference type="Proteomes" id="UP000772434">
    <property type="component" value="Unassembled WGS sequence"/>
</dbReference>
<feature type="region of interest" description="Disordered" evidence="1">
    <location>
        <begin position="105"/>
        <end position="124"/>
    </location>
</feature>
<keyword evidence="2" id="KW-0472">Membrane</keyword>
<feature type="transmembrane region" description="Helical" evidence="2">
    <location>
        <begin position="158"/>
        <end position="181"/>
    </location>
</feature>
<protein>
    <submittedName>
        <fullName evidence="4">Uncharacterized protein</fullName>
    </submittedName>
</protein>
<sequence>MIIFLLIFAFNVATRPLFPLGTASADSETTYLYEVVFPSSAANPASTASRTIVASASGWVELFNTSTGIECRFIDSTEGECFGKTTGTATGTPSPVVLEVASTTTTSAARTTPTSASSTTTTQAATMRTTTPIQTTVVIVPTAANISNDFQNSPKASLGTIVGSTIAGVAAIAAVVVFILWRRRKRSRHHELLVEQFNLHPEDVMPRQTAGATHLPIQGGTYPTPNRMFVQPQSKRALANPPEQGNQGLQHQIIDVVNRLRQLEHHLVSVPPPLYHVN</sequence>
<accession>A0A9P5UDZ8</accession>
<evidence type="ECO:0000256" key="2">
    <source>
        <dbReference type="SAM" id="Phobius"/>
    </source>
</evidence>
<evidence type="ECO:0000256" key="3">
    <source>
        <dbReference type="SAM" id="SignalP"/>
    </source>
</evidence>
<dbReference type="AlphaFoldDB" id="A0A9P5UDZ8"/>
<evidence type="ECO:0000313" key="4">
    <source>
        <dbReference type="EMBL" id="KAF9075706.1"/>
    </source>
</evidence>
<evidence type="ECO:0000256" key="1">
    <source>
        <dbReference type="SAM" id="MobiDB-lite"/>
    </source>
</evidence>
<comment type="caution">
    <text evidence="4">The sequence shown here is derived from an EMBL/GenBank/DDBJ whole genome shotgun (WGS) entry which is preliminary data.</text>
</comment>
<reference evidence="4" key="1">
    <citation type="submission" date="2020-11" db="EMBL/GenBank/DDBJ databases">
        <authorList>
            <consortium name="DOE Joint Genome Institute"/>
            <person name="Ahrendt S."/>
            <person name="Riley R."/>
            <person name="Andreopoulos W."/>
            <person name="Labutti K."/>
            <person name="Pangilinan J."/>
            <person name="Ruiz-Duenas F.J."/>
            <person name="Barrasa J.M."/>
            <person name="Sanchez-Garcia M."/>
            <person name="Camarero S."/>
            <person name="Miyauchi S."/>
            <person name="Serrano A."/>
            <person name="Linde D."/>
            <person name="Babiker R."/>
            <person name="Drula E."/>
            <person name="Ayuso-Fernandez I."/>
            <person name="Pacheco R."/>
            <person name="Padilla G."/>
            <person name="Ferreira P."/>
            <person name="Barriuso J."/>
            <person name="Kellner H."/>
            <person name="Castanera R."/>
            <person name="Alfaro M."/>
            <person name="Ramirez L."/>
            <person name="Pisabarro A.G."/>
            <person name="Kuo A."/>
            <person name="Tritt A."/>
            <person name="Lipzen A."/>
            <person name="He G."/>
            <person name="Yan M."/>
            <person name="Ng V."/>
            <person name="Cullen D."/>
            <person name="Martin F."/>
            <person name="Rosso M.-N."/>
            <person name="Henrissat B."/>
            <person name="Hibbett D."/>
            <person name="Martinez A.T."/>
            <person name="Grigoriev I.V."/>
        </authorList>
    </citation>
    <scope>NUCLEOTIDE SEQUENCE</scope>
    <source>
        <strain evidence="4">AH 40177</strain>
    </source>
</reference>
<organism evidence="4 5">
    <name type="scientific">Rhodocollybia butyracea</name>
    <dbReference type="NCBI Taxonomy" id="206335"/>
    <lineage>
        <taxon>Eukaryota</taxon>
        <taxon>Fungi</taxon>
        <taxon>Dikarya</taxon>
        <taxon>Basidiomycota</taxon>
        <taxon>Agaricomycotina</taxon>
        <taxon>Agaricomycetes</taxon>
        <taxon>Agaricomycetidae</taxon>
        <taxon>Agaricales</taxon>
        <taxon>Marasmiineae</taxon>
        <taxon>Omphalotaceae</taxon>
        <taxon>Rhodocollybia</taxon>
    </lineage>
</organism>
<keyword evidence="2" id="KW-0812">Transmembrane</keyword>
<evidence type="ECO:0000313" key="5">
    <source>
        <dbReference type="Proteomes" id="UP000772434"/>
    </source>
</evidence>
<name>A0A9P5UDZ8_9AGAR</name>
<gene>
    <name evidence="4" type="ORF">BDP27DRAFT_1358349</name>
</gene>
<dbReference type="EMBL" id="JADNRY010000008">
    <property type="protein sequence ID" value="KAF9075706.1"/>
    <property type="molecule type" value="Genomic_DNA"/>
</dbReference>
<proteinExistence type="predicted"/>